<keyword evidence="9" id="KW-1185">Reference proteome</keyword>
<comment type="caution">
    <text evidence="8">The sequence shown here is derived from an EMBL/GenBank/DDBJ whole genome shotgun (WGS) entry which is preliminary data.</text>
</comment>
<dbReference type="InterPro" id="IPR036852">
    <property type="entry name" value="Peptidase_S8/S53_dom_sf"/>
</dbReference>
<keyword evidence="2 5" id="KW-0645">Protease</keyword>
<dbReference type="PANTHER" id="PTHR43806">
    <property type="entry name" value="PEPTIDASE S8"/>
    <property type="match status" value="1"/>
</dbReference>
<dbReference type="Pfam" id="PF00082">
    <property type="entry name" value="Peptidase_S8"/>
    <property type="match status" value="1"/>
</dbReference>
<keyword evidence="4 5" id="KW-0720">Serine protease</keyword>
<dbReference type="InterPro" id="IPR050131">
    <property type="entry name" value="Peptidase_S8_subtilisin-like"/>
</dbReference>
<dbReference type="CDD" id="cd04077">
    <property type="entry name" value="Peptidases_S8_PCSK9_ProteinaseK_like"/>
    <property type="match status" value="1"/>
</dbReference>
<dbReference type="InterPro" id="IPR015500">
    <property type="entry name" value="Peptidase_S8_subtilisin-rel"/>
</dbReference>
<dbReference type="InterPro" id="IPR034193">
    <property type="entry name" value="PCSK9_ProteinaseK-like"/>
</dbReference>
<dbReference type="InterPro" id="IPR023828">
    <property type="entry name" value="Peptidase_S8_Ser-AS"/>
</dbReference>
<keyword evidence="3 5" id="KW-0378">Hydrolase</keyword>
<evidence type="ECO:0000256" key="3">
    <source>
        <dbReference type="ARBA" id="ARBA00022801"/>
    </source>
</evidence>
<evidence type="ECO:0000256" key="4">
    <source>
        <dbReference type="ARBA" id="ARBA00022825"/>
    </source>
</evidence>
<dbReference type="PROSITE" id="PS00138">
    <property type="entry name" value="SUBTILASE_SER"/>
    <property type="match status" value="1"/>
</dbReference>
<feature type="domain" description="Peptidase S8/S53" evidence="7">
    <location>
        <begin position="176"/>
        <end position="402"/>
    </location>
</feature>
<evidence type="ECO:0000313" key="8">
    <source>
        <dbReference type="EMBL" id="KAI9262322.1"/>
    </source>
</evidence>
<dbReference type="PROSITE" id="PS00136">
    <property type="entry name" value="SUBTILASE_ASP"/>
    <property type="match status" value="1"/>
</dbReference>
<evidence type="ECO:0000313" key="9">
    <source>
        <dbReference type="Proteomes" id="UP001209540"/>
    </source>
</evidence>
<dbReference type="InterPro" id="IPR000209">
    <property type="entry name" value="Peptidase_S8/S53_dom"/>
</dbReference>
<evidence type="ECO:0000256" key="1">
    <source>
        <dbReference type="ARBA" id="ARBA00011073"/>
    </source>
</evidence>
<feature type="active site" description="Charge relay system" evidence="5">
    <location>
        <position position="216"/>
    </location>
</feature>
<dbReference type="InterPro" id="IPR023827">
    <property type="entry name" value="Peptidase_S8_Asp-AS"/>
</dbReference>
<dbReference type="EMBL" id="JAIXMP010000014">
    <property type="protein sequence ID" value="KAI9262322.1"/>
    <property type="molecule type" value="Genomic_DNA"/>
</dbReference>
<dbReference type="Gene3D" id="3.40.50.200">
    <property type="entry name" value="Peptidase S8/S53 domain"/>
    <property type="match status" value="1"/>
</dbReference>
<protein>
    <submittedName>
        <fullName evidence="8">Peptidase S8/S53 domain-containing protein</fullName>
    </submittedName>
</protein>
<evidence type="ECO:0000256" key="6">
    <source>
        <dbReference type="RuleBase" id="RU003355"/>
    </source>
</evidence>
<organism evidence="8 9">
    <name type="scientific">Phascolomyces articulosus</name>
    <dbReference type="NCBI Taxonomy" id="60185"/>
    <lineage>
        <taxon>Eukaryota</taxon>
        <taxon>Fungi</taxon>
        <taxon>Fungi incertae sedis</taxon>
        <taxon>Mucoromycota</taxon>
        <taxon>Mucoromycotina</taxon>
        <taxon>Mucoromycetes</taxon>
        <taxon>Mucorales</taxon>
        <taxon>Lichtheimiaceae</taxon>
        <taxon>Phascolomyces</taxon>
    </lineage>
</organism>
<reference evidence="8" key="1">
    <citation type="journal article" date="2022" name="IScience">
        <title>Evolution of zygomycete secretomes and the origins of terrestrial fungal ecologies.</title>
        <authorList>
            <person name="Chang Y."/>
            <person name="Wang Y."/>
            <person name="Mondo S."/>
            <person name="Ahrendt S."/>
            <person name="Andreopoulos W."/>
            <person name="Barry K."/>
            <person name="Beard J."/>
            <person name="Benny G.L."/>
            <person name="Blankenship S."/>
            <person name="Bonito G."/>
            <person name="Cuomo C."/>
            <person name="Desiro A."/>
            <person name="Gervers K.A."/>
            <person name="Hundley H."/>
            <person name="Kuo A."/>
            <person name="LaButti K."/>
            <person name="Lang B.F."/>
            <person name="Lipzen A."/>
            <person name="O'Donnell K."/>
            <person name="Pangilinan J."/>
            <person name="Reynolds N."/>
            <person name="Sandor L."/>
            <person name="Smith M.E."/>
            <person name="Tsang A."/>
            <person name="Grigoriev I.V."/>
            <person name="Stajich J.E."/>
            <person name="Spatafora J.W."/>
        </authorList>
    </citation>
    <scope>NUCLEOTIDE SEQUENCE</scope>
    <source>
        <strain evidence="8">RSA 2281</strain>
    </source>
</reference>
<dbReference type="AlphaFoldDB" id="A0AAD5K9W3"/>
<evidence type="ECO:0000256" key="2">
    <source>
        <dbReference type="ARBA" id="ARBA00022670"/>
    </source>
</evidence>
<dbReference type="GO" id="GO:0006508">
    <property type="term" value="P:proteolysis"/>
    <property type="evidence" value="ECO:0007669"/>
    <property type="project" value="UniProtKB-KW"/>
</dbReference>
<dbReference type="PANTHER" id="PTHR43806:SF11">
    <property type="entry name" value="CEREVISIN-RELATED"/>
    <property type="match status" value="1"/>
</dbReference>
<evidence type="ECO:0000259" key="7">
    <source>
        <dbReference type="Pfam" id="PF00082"/>
    </source>
</evidence>
<feature type="active site" description="Charge relay system" evidence="5">
    <location>
        <position position="185"/>
    </location>
</feature>
<name>A0AAD5K9W3_9FUNG</name>
<dbReference type="SUPFAM" id="SSF52743">
    <property type="entry name" value="Subtilisin-like"/>
    <property type="match status" value="1"/>
</dbReference>
<accession>A0AAD5K9W3</accession>
<dbReference type="GO" id="GO:0004252">
    <property type="term" value="F:serine-type endopeptidase activity"/>
    <property type="evidence" value="ECO:0007669"/>
    <property type="project" value="UniProtKB-UniRule"/>
</dbReference>
<dbReference type="PRINTS" id="PR00723">
    <property type="entry name" value="SUBTILISIN"/>
</dbReference>
<evidence type="ECO:0000256" key="5">
    <source>
        <dbReference type="PROSITE-ProRule" id="PRU01240"/>
    </source>
</evidence>
<proteinExistence type="inferred from homology"/>
<dbReference type="Proteomes" id="UP001209540">
    <property type="component" value="Unassembled WGS sequence"/>
</dbReference>
<dbReference type="PROSITE" id="PS51892">
    <property type="entry name" value="SUBTILASE"/>
    <property type="match status" value="1"/>
</dbReference>
<sequence>MHIPHSIPFQNASITSLIILFFFSLLTTSIPIVHALPSSSLASSSSPSSLQSITTNDDNRYIVVLKPNLSSINITNHIQRIQKFNQLHHTPLVANLSSSIASSTIAPSSIGKFQFYSSQMDEASLLNDEAVHYYVKDVPMSLQELVQSDPPSWGLDRIDQRNGKLNQQYRFPTSQGHGVNVYILDTGINKHDDLEDRITFGPSFVDDDETTDLNGHGTFVAGVCCGTEYGVAKQANVISVKTLDSEGNGMLSDLLKGLSYVVEQHSAQNNSKTIVNLSLGAFYNQAANDAIEHAISLGIHVTIAAGNYGEDACKYSPGSTPGAITVGATDPDDSIASYSNFGQCVDIFAPGTDIVSIWNDDDEHTMTGTSMAAPHVTGVMALFLSQKNYTPQKLQQHVKHVSSRIRNDFEIDVMGNNNKTVADNAINDGYRVNGYNGSTLANIVFNHPLDGSATYIFRAASMGHRSYQQKNSHAGSHPLILLLLVTLLTISPFPL</sequence>
<gene>
    <name evidence="8" type="ORF">BDA99DRAFT_438720</name>
</gene>
<dbReference type="FunFam" id="3.40.50.200:FF:000007">
    <property type="entry name" value="Subtilisin-like serine protease"/>
    <property type="match status" value="1"/>
</dbReference>
<feature type="active site" description="Charge relay system" evidence="5">
    <location>
        <position position="370"/>
    </location>
</feature>
<dbReference type="GO" id="GO:0005615">
    <property type="term" value="C:extracellular space"/>
    <property type="evidence" value="ECO:0007669"/>
    <property type="project" value="TreeGrafter"/>
</dbReference>
<comment type="similarity">
    <text evidence="1 5 6">Belongs to the peptidase S8 family.</text>
</comment>
<reference evidence="8" key="2">
    <citation type="submission" date="2023-02" db="EMBL/GenBank/DDBJ databases">
        <authorList>
            <consortium name="DOE Joint Genome Institute"/>
            <person name="Mondo S.J."/>
            <person name="Chang Y."/>
            <person name="Wang Y."/>
            <person name="Ahrendt S."/>
            <person name="Andreopoulos W."/>
            <person name="Barry K."/>
            <person name="Beard J."/>
            <person name="Benny G.L."/>
            <person name="Blankenship S."/>
            <person name="Bonito G."/>
            <person name="Cuomo C."/>
            <person name="Desiro A."/>
            <person name="Gervers K.A."/>
            <person name="Hundley H."/>
            <person name="Kuo A."/>
            <person name="LaButti K."/>
            <person name="Lang B.F."/>
            <person name="Lipzen A."/>
            <person name="O'Donnell K."/>
            <person name="Pangilinan J."/>
            <person name="Reynolds N."/>
            <person name="Sandor L."/>
            <person name="Smith M.W."/>
            <person name="Tsang A."/>
            <person name="Grigoriev I.V."/>
            <person name="Stajich J.E."/>
            <person name="Spatafora J.W."/>
        </authorList>
    </citation>
    <scope>NUCLEOTIDE SEQUENCE</scope>
    <source>
        <strain evidence="8">RSA 2281</strain>
    </source>
</reference>